<dbReference type="GO" id="GO:0008270">
    <property type="term" value="F:zinc ion binding"/>
    <property type="evidence" value="ECO:0007669"/>
    <property type="project" value="UniProtKB-KW"/>
</dbReference>
<keyword evidence="1" id="KW-0479">Metal-binding</keyword>
<accession>A0A0V1KMN1</accession>
<dbReference type="InterPro" id="IPR013087">
    <property type="entry name" value="Znf_C2H2_type"/>
</dbReference>
<keyword evidence="1" id="KW-0863">Zinc-finger</keyword>
<dbReference type="AlphaFoldDB" id="A0A0V1KMN1"/>
<proteinExistence type="predicted"/>
<organism evidence="3 4">
    <name type="scientific">Trichinella nativa</name>
    <dbReference type="NCBI Taxonomy" id="6335"/>
    <lineage>
        <taxon>Eukaryota</taxon>
        <taxon>Metazoa</taxon>
        <taxon>Ecdysozoa</taxon>
        <taxon>Nematoda</taxon>
        <taxon>Enoplea</taxon>
        <taxon>Dorylaimia</taxon>
        <taxon>Trichinellida</taxon>
        <taxon>Trichinellidae</taxon>
        <taxon>Trichinella</taxon>
    </lineage>
</organism>
<dbReference type="PROSITE" id="PS50157">
    <property type="entry name" value="ZINC_FINGER_C2H2_2"/>
    <property type="match status" value="1"/>
</dbReference>
<evidence type="ECO:0000313" key="4">
    <source>
        <dbReference type="Proteomes" id="UP000054721"/>
    </source>
</evidence>
<dbReference type="EMBL" id="JYDW01000460">
    <property type="protein sequence ID" value="KRZ48149.1"/>
    <property type="molecule type" value="Genomic_DNA"/>
</dbReference>
<dbReference type="OrthoDB" id="5931474at2759"/>
<dbReference type="Gene3D" id="3.30.160.60">
    <property type="entry name" value="Classic Zinc Finger"/>
    <property type="match status" value="1"/>
</dbReference>
<keyword evidence="1" id="KW-0862">Zinc</keyword>
<evidence type="ECO:0000259" key="2">
    <source>
        <dbReference type="PROSITE" id="PS50157"/>
    </source>
</evidence>
<dbReference type="PROSITE" id="PS00028">
    <property type="entry name" value="ZINC_FINGER_C2H2_1"/>
    <property type="match status" value="1"/>
</dbReference>
<comment type="caution">
    <text evidence="3">The sequence shown here is derived from an EMBL/GenBank/DDBJ whole genome shotgun (WGS) entry which is preliminary data.</text>
</comment>
<keyword evidence="4" id="KW-1185">Reference proteome</keyword>
<protein>
    <recommendedName>
        <fullName evidence="2">C2H2-type domain-containing protein</fullName>
    </recommendedName>
</protein>
<evidence type="ECO:0000256" key="1">
    <source>
        <dbReference type="PROSITE-ProRule" id="PRU00042"/>
    </source>
</evidence>
<dbReference type="Proteomes" id="UP000054721">
    <property type="component" value="Unassembled WGS sequence"/>
</dbReference>
<feature type="domain" description="C2H2-type" evidence="2">
    <location>
        <begin position="85"/>
        <end position="108"/>
    </location>
</feature>
<name>A0A0V1KMN1_9BILA</name>
<dbReference type="Pfam" id="PF13912">
    <property type="entry name" value="zf-C2H2_6"/>
    <property type="match status" value="1"/>
</dbReference>
<sequence>MDNSLLLNGFSDGQLTETVFARFVTHYMHHALNVNLACSLCGKDFTSINAAASHFSHCKKGTKREGTPIDAPTNAEMHDSAHTKHACSVCSRSFTTFTGLRLHEKRAHPATFAATSKKFIKHQWAFDHLREAKEVEDQLSASNSCSVKSFAKALSSKWSEAISMDMAKYLRKKLRRVDLNLNVHNVGMIDGDTSGFLPEVADKSISLERVGSKSSATRIGEKINGVGVLSTCDASGFRVEIVGQTTPSPNKISNALCIQHKSQDPGRDLRHHLEDSLISCNSELEGLQNFIINKVLNSEIENRNKHVDAAISVLIEFLCEPKRHQSPPSPEEAY</sequence>
<evidence type="ECO:0000313" key="3">
    <source>
        <dbReference type="EMBL" id="KRZ48149.1"/>
    </source>
</evidence>
<reference evidence="3 4" key="1">
    <citation type="submission" date="2015-05" db="EMBL/GenBank/DDBJ databases">
        <title>Evolution of Trichinella species and genotypes.</title>
        <authorList>
            <person name="Korhonen P.K."/>
            <person name="Edoardo P."/>
            <person name="Giuseppe L.R."/>
            <person name="Gasser R.B."/>
        </authorList>
    </citation>
    <scope>NUCLEOTIDE SEQUENCE [LARGE SCALE GENOMIC DNA]</scope>
    <source>
        <strain evidence="3">ISS10</strain>
    </source>
</reference>
<dbReference type="STRING" id="6335.A0A0V1KMN1"/>
<gene>
    <name evidence="3" type="ORF">T02_12390</name>
</gene>
<dbReference type="SMART" id="SM00355">
    <property type="entry name" value="ZnF_C2H2"/>
    <property type="match status" value="2"/>
</dbReference>